<evidence type="ECO:0000313" key="3">
    <source>
        <dbReference type="Proteomes" id="UP001642720"/>
    </source>
</evidence>
<organism evidence="2 3">
    <name type="scientific">Trichoderma ghanense</name>
    <dbReference type="NCBI Taxonomy" id="65468"/>
    <lineage>
        <taxon>Eukaryota</taxon>
        <taxon>Fungi</taxon>
        <taxon>Dikarya</taxon>
        <taxon>Ascomycota</taxon>
        <taxon>Pezizomycotina</taxon>
        <taxon>Sordariomycetes</taxon>
        <taxon>Hypocreomycetidae</taxon>
        <taxon>Hypocreales</taxon>
        <taxon>Hypocreaceae</taxon>
        <taxon>Trichoderma</taxon>
    </lineage>
</organism>
<proteinExistence type="predicted"/>
<protein>
    <recommendedName>
        <fullName evidence="4">Secreted protein</fullName>
    </recommendedName>
</protein>
<dbReference type="EMBL" id="PPTA01000009">
    <property type="protein sequence ID" value="TFB01356.1"/>
    <property type="molecule type" value="Genomic_DNA"/>
</dbReference>
<evidence type="ECO:0000256" key="1">
    <source>
        <dbReference type="SAM" id="SignalP"/>
    </source>
</evidence>
<sequence length="85" mass="8850">MQSASFSAQKAPHTGLTGLLALFLLRAQGCSVRGICPLYCRKGGPALRQGISQSVASGRIAVCRHRLSLVVLAVDTADAVDAADR</sequence>
<dbReference type="Proteomes" id="UP001642720">
    <property type="component" value="Unassembled WGS sequence"/>
</dbReference>
<feature type="signal peptide" evidence="1">
    <location>
        <begin position="1"/>
        <end position="34"/>
    </location>
</feature>
<evidence type="ECO:0000313" key="2">
    <source>
        <dbReference type="EMBL" id="TFB01356.1"/>
    </source>
</evidence>
<keyword evidence="1" id="KW-0732">Signal</keyword>
<name>A0ABY2H029_9HYPO</name>
<accession>A0ABY2H029</accession>
<comment type="caution">
    <text evidence="2">The sequence shown here is derived from an EMBL/GenBank/DDBJ whole genome shotgun (WGS) entry which is preliminary data.</text>
</comment>
<reference evidence="2 3" key="1">
    <citation type="submission" date="2018-01" db="EMBL/GenBank/DDBJ databases">
        <title>Genome characterization of the sugarcane-associated fungus Trichoderma ghanense CCMA-1212 and their application in lignocelulose bioconversion.</title>
        <authorList>
            <person name="Steindorff A.S."/>
            <person name="Mendes T.D."/>
            <person name="Vilela E.S.D."/>
            <person name="Rodrigues D.S."/>
            <person name="Formighieri E.F."/>
            <person name="Melo I.S."/>
            <person name="Favaro L.C.L."/>
        </authorList>
    </citation>
    <scope>NUCLEOTIDE SEQUENCE [LARGE SCALE GENOMIC DNA]</scope>
    <source>
        <strain evidence="2 3">CCMA-1212</strain>
    </source>
</reference>
<feature type="chain" id="PRO_5045385166" description="Secreted protein" evidence="1">
    <location>
        <begin position="35"/>
        <end position="85"/>
    </location>
</feature>
<gene>
    <name evidence="2" type="ORF">CCMA1212_006678</name>
</gene>
<evidence type="ECO:0008006" key="4">
    <source>
        <dbReference type="Google" id="ProtNLM"/>
    </source>
</evidence>
<keyword evidence="3" id="KW-1185">Reference proteome</keyword>
<dbReference type="GeneID" id="300578335"/>
<dbReference type="RefSeq" id="XP_073557557.1">
    <property type="nucleotide sequence ID" value="XM_073703885.1"/>
</dbReference>